<evidence type="ECO:0000313" key="2">
    <source>
        <dbReference type="EMBL" id="CAL1375628.1"/>
    </source>
</evidence>
<protein>
    <submittedName>
        <fullName evidence="2">Uncharacterized protein</fullName>
    </submittedName>
</protein>
<gene>
    <name evidence="2" type="ORF">LTRI10_LOCUS17416</name>
</gene>
<proteinExistence type="predicted"/>
<sequence>MAASLESLTEVTVRAAEASKGSIGAIETMGDQIKSSIEEMGKSVAENISGALAATMQEVLTQVLRNREPPAITSMGVAPAATIAAGSTGQEGCDAAAASKAEQPRGGAVAGRTAAVARREEEAAKEKLSGGGEEAGATQVLATTGGAPGSSAVPRSRAGEQVNFGARSAPAPAFNGPSLLPMPTDPAHDKVRGKQKMVGVRRRAVADWARRRRTMANCQLGQGEEDDLSFGDP</sequence>
<reference evidence="2 3" key="1">
    <citation type="submission" date="2024-04" db="EMBL/GenBank/DDBJ databases">
        <authorList>
            <person name="Fracassetti M."/>
        </authorList>
    </citation>
    <scope>NUCLEOTIDE SEQUENCE [LARGE SCALE GENOMIC DNA]</scope>
</reference>
<dbReference type="EMBL" id="OZ034816">
    <property type="protein sequence ID" value="CAL1375628.1"/>
    <property type="molecule type" value="Genomic_DNA"/>
</dbReference>
<evidence type="ECO:0000256" key="1">
    <source>
        <dbReference type="SAM" id="MobiDB-lite"/>
    </source>
</evidence>
<name>A0AAV2DQ06_9ROSI</name>
<dbReference type="Proteomes" id="UP001497516">
    <property type="component" value="Chromosome 3"/>
</dbReference>
<organism evidence="2 3">
    <name type="scientific">Linum trigynum</name>
    <dbReference type="NCBI Taxonomy" id="586398"/>
    <lineage>
        <taxon>Eukaryota</taxon>
        <taxon>Viridiplantae</taxon>
        <taxon>Streptophyta</taxon>
        <taxon>Embryophyta</taxon>
        <taxon>Tracheophyta</taxon>
        <taxon>Spermatophyta</taxon>
        <taxon>Magnoliopsida</taxon>
        <taxon>eudicotyledons</taxon>
        <taxon>Gunneridae</taxon>
        <taxon>Pentapetalae</taxon>
        <taxon>rosids</taxon>
        <taxon>fabids</taxon>
        <taxon>Malpighiales</taxon>
        <taxon>Linaceae</taxon>
        <taxon>Linum</taxon>
    </lineage>
</organism>
<feature type="region of interest" description="Disordered" evidence="1">
    <location>
        <begin position="167"/>
        <end position="198"/>
    </location>
</feature>
<dbReference type="AlphaFoldDB" id="A0AAV2DQ06"/>
<keyword evidence="3" id="KW-1185">Reference proteome</keyword>
<evidence type="ECO:0000313" key="3">
    <source>
        <dbReference type="Proteomes" id="UP001497516"/>
    </source>
</evidence>
<accession>A0AAV2DQ06</accession>